<gene>
    <name evidence="6" type="ORF">SAMN04488071_1712</name>
</gene>
<dbReference type="InterPro" id="IPR020846">
    <property type="entry name" value="MFS_dom"/>
</dbReference>
<dbReference type="RefSeq" id="WP_068302876.1">
    <property type="nucleotide sequence ID" value="NZ_FNAK01000003.1"/>
</dbReference>
<protein>
    <submittedName>
        <fullName evidence="6">Major Facilitator Superfamily protein</fullName>
    </submittedName>
</protein>
<evidence type="ECO:0000313" key="6">
    <source>
        <dbReference type="EMBL" id="SDD92735.1"/>
    </source>
</evidence>
<dbReference type="Pfam" id="PF07690">
    <property type="entry name" value="MFS_1"/>
    <property type="match status" value="1"/>
</dbReference>
<accession>A0A1G6YSW2</accession>
<evidence type="ECO:0000256" key="4">
    <source>
        <dbReference type="SAM" id="Phobius"/>
    </source>
</evidence>
<feature type="transmembrane region" description="Helical" evidence="4">
    <location>
        <begin position="371"/>
        <end position="389"/>
    </location>
</feature>
<dbReference type="STRING" id="637679.GCA_001550055_01393"/>
<name>A0A1G6YSW2_9PROT</name>
<feature type="transmembrane region" description="Helical" evidence="4">
    <location>
        <begin position="41"/>
        <end position="59"/>
    </location>
</feature>
<dbReference type="SUPFAM" id="SSF103473">
    <property type="entry name" value="MFS general substrate transporter"/>
    <property type="match status" value="1"/>
</dbReference>
<feature type="transmembrane region" description="Helical" evidence="4">
    <location>
        <begin position="132"/>
        <end position="151"/>
    </location>
</feature>
<organism evidence="6 7">
    <name type="scientific">Kordiimonas lacus</name>
    <dbReference type="NCBI Taxonomy" id="637679"/>
    <lineage>
        <taxon>Bacteria</taxon>
        <taxon>Pseudomonadati</taxon>
        <taxon>Pseudomonadota</taxon>
        <taxon>Alphaproteobacteria</taxon>
        <taxon>Kordiimonadales</taxon>
        <taxon>Kordiimonadaceae</taxon>
        <taxon>Kordiimonas</taxon>
    </lineage>
</organism>
<dbReference type="PANTHER" id="PTHR23534:SF1">
    <property type="entry name" value="MAJOR FACILITATOR SUPERFAMILY PROTEIN"/>
    <property type="match status" value="1"/>
</dbReference>
<keyword evidence="2 4" id="KW-1133">Transmembrane helix</keyword>
<keyword evidence="7" id="KW-1185">Reference proteome</keyword>
<dbReference type="EMBL" id="FNAK01000003">
    <property type="protein sequence ID" value="SDD92735.1"/>
    <property type="molecule type" value="Genomic_DNA"/>
</dbReference>
<dbReference type="OrthoDB" id="8558006at2"/>
<evidence type="ECO:0000259" key="5">
    <source>
        <dbReference type="PROSITE" id="PS50850"/>
    </source>
</evidence>
<proteinExistence type="predicted"/>
<dbReference type="Gene3D" id="1.20.1250.20">
    <property type="entry name" value="MFS general substrate transporter like domains"/>
    <property type="match status" value="1"/>
</dbReference>
<dbReference type="PANTHER" id="PTHR23534">
    <property type="entry name" value="MFS PERMEASE"/>
    <property type="match status" value="1"/>
</dbReference>
<dbReference type="PROSITE" id="PS50850">
    <property type="entry name" value="MFS"/>
    <property type="match status" value="1"/>
</dbReference>
<evidence type="ECO:0000256" key="1">
    <source>
        <dbReference type="ARBA" id="ARBA00022692"/>
    </source>
</evidence>
<dbReference type="InterPro" id="IPR011701">
    <property type="entry name" value="MFS"/>
</dbReference>
<feature type="transmembrane region" description="Helical" evidence="4">
    <location>
        <begin position="301"/>
        <end position="322"/>
    </location>
</feature>
<keyword evidence="1 4" id="KW-0812">Transmembrane</keyword>
<dbReference type="Proteomes" id="UP000183685">
    <property type="component" value="Unassembled WGS sequence"/>
</dbReference>
<evidence type="ECO:0000256" key="2">
    <source>
        <dbReference type="ARBA" id="ARBA00022989"/>
    </source>
</evidence>
<evidence type="ECO:0000256" key="3">
    <source>
        <dbReference type="ARBA" id="ARBA00023136"/>
    </source>
</evidence>
<feature type="transmembrane region" description="Helical" evidence="4">
    <location>
        <begin position="343"/>
        <end position="365"/>
    </location>
</feature>
<dbReference type="AlphaFoldDB" id="A0A1G6YSW2"/>
<reference evidence="6 7" key="1">
    <citation type="submission" date="2016-10" db="EMBL/GenBank/DDBJ databases">
        <authorList>
            <person name="de Groot N.N."/>
        </authorList>
    </citation>
    <scope>NUCLEOTIDE SEQUENCE [LARGE SCALE GENOMIC DNA]</scope>
    <source>
        <strain evidence="6 7">CGMCC 1.9109</strain>
    </source>
</reference>
<feature type="transmembrane region" description="Helical" evidence="4">
    <location>
        <begin position="214"/>
        <end position="233"/>
    </location>
</feature>
<sequence>MDQYRNVILLAMAQACFLATSMTMVTFAGLAGIASAPDPKFATLPVTLAIVSTALTTAPMSMIMQRTSRRFGFRLGATIGLMSALMMAYAVLSASFILLCVGALMVGPFQSSAQYYRFAAAESVPPAMSPRAISLVLIGGLVASFFVPTLWRFFGGLFEGVDYLGAFIFAAVAIGCVFVPVAFLRPLDEAFHVDDGEGVPADARPMSAIVRQPGFIVAVINAALGYAMMSFVMTATPLAMEICRIGEASPEVIQQHVIAMFLPSLFSGFLIQRFGLFPILVVGHMAFAVAFMTALSGIEVMHFSVALIALGLGWNLCFVGGTTLLTRVHTQAEKGRVQGLNEFLVFSTTGVASFAAGLILNLYGWQTVNQAAFVMLVIASSITLVWGLAGRVRKVRGPQP</sequence>
<feature type="transmembrane region" description="Helical" evidence="4">
    <location>
        <begin position="163"/>
        <end position="184"/>
    </location>
</feature>
<dbReference type="GO" id="GO:0022857">
    <property type="term" value="F:transmembrane transporter activity"/>
    <property type="evidence" value="ECO:0007669"/>
    <property type="project" value="InterPro"/>
</dbReference>
<dbReference type="PROSITE" id="PS51257">
    <property type="entry name" value="PROKAR_LIPOPROTEIN"/>
    <property type="match status" value="1"/>
</dbReference>
<dbReference type="InterPro" id="IPR036259">
    <property type="entry name" value="MFS_trans_sf"/>
</dbReference>
<feature type="domain" description="Major facilitator superfamily (MFS) profile" evidence="5">
    <location>
        <begin position="214"/>
        <end position="400"/>
    </location>
</feature>
<keyword evidence="3 4" id="KW-0472">Membrane</keyword>
<feature type="transmembrane region" description="Helical" evidence="4">
    <location>
        <begin position="276"/>
        <end position="295"/>
    </location>
</feature>
<evidence type="ECO:0000313" key="7">
    <source>
        <dbReference type="Proteomes" id="UP000183685"/>
    </source>
</evidence>